<dbReference type="PANTHER" id="PTHR11439">
    <property type="entry name" value="GAG-POL-RELATED RETROTRANSPOSON"/>
    <property type="match status" value="1"/>
</dbReference>
<name>A0ABD1ANS4_CARAN</name>
<gene>
    <name evidence="1" type="ORF">V5N11_020203</name>
</gene>
<dbReference type="AlphaFoldDB" id="A0ABD1ANS4"/>
<dbReference type="Proteomes" id="UP001558713">
    <property type="component" value="Unassembled WGS sequence"/>
</dbReference>
<accession>A0ABD1ANS4</accession>
<dbReference type="PANTHER" id="PTHR11439:SF470">
    <property type="entry name" value="CYSTEINE-RICH RLK (RECEPTOR-LIKE PROTEIN KINASE) 8"/>
    <property type="match status" value="1"/>
</dbReference>
<keyword evidence="2" id="KW-1185">Reference proteome</keyword>
<comment type="caution">
    <text evidence="1">The sequence shown here is derived from an EMBL/GenBank/DDBJ whole genome shotgun (WGS) entry which is preliminary data.</text>
</comment>
<protein>
    <submittedName>
        <fullName evidence="1">Retrovirus-related Pol polyprotein from transposon RE1</fullName>
    </submittedName>
</protein>
<reference evidence="1 2" key="1">
    <citation type="submission" date="2024-04" db="EMBL/GenBank/DDBJ databases">
        <title>Genome assembly C_amara_ONT_v2.</title>
        <authorList>
            <person name="Yant L."/>
            <person name="Moore C."/>
            <person name="Slenker M."/>
        </authorList>
    </citation>
    <scope>NUCLEOTIDE SEQUENCE [LARGE SCALE GENOMIC DNA]</scope>
    <source>
        <tissue evidence="1">Leaf</tissue>
    </source>
</reference>
<proteinExistence type="predicted"/>
<dbReference type="EMBL" id="JBANAX010000449">
    <property type="protein sequence ID" value="KAL1208413.1"/>
    <property type="molecule type" value="Genomic_DNA"/>
</dbReference>
<organism evidence="1 2">
    <name type="scientific">Cardamine amara subsp. amara</name>
    <dbReference type="NCBI Taxonomy" id="228776"/>
    <lineage>
        <taxon>Eukaryota</taxon>
        <taxon>Viridiplantae</taxon>
        <taxon>Streptophyta</taxon>
        <taxon>Embryophyta</taxon>
        <taxon>Tracheophyta</taxon>
        <taxon>Spermatophyta</taxon>
        <taxon>Magnoliopsida</taxon>
        <taxon>eudicotyledons</taxon>
        <taxon>Gunneridae</taxon>
        <taxon>Pentapetalae</taxon>
        <taxon>rosids</taxon>
        <taxon>malvids</taxon>
        <taxon>Brassicales</taxon>
        <taxon>Brassicaceae</taxon>
        <taxon>Cardamineae</taxon>
        <taxon>Cardamine</taxon>
    </lineage>
</organism>
<evidence type="ECO:0000313" key="2">
    <source>
        <dbReference type="Proteomes" id="UP001558713"/>
    </source>
</evidence>
<sequence>MEPSLKLSQTKGLKVADAKQYRRLIGKLQYLTITRPDICYAVSKLAQFSKDPREPHLTAVHKVLRYLKGTIRQGLFYAAVDKFDLRGYCDSDFSGCSDSHQSTTGYAMFLSSLGNPRNMILYL</sequence>
<evidence type="ECO:0000313" key="1">
    <source>
        <dbReference type="EMBL" id="KAL1208413.1"/>
    </source>
</evidence>